<dbReference type="InterPro" id="IPR036567">
    <property type="entry name" value="RHF-like"/>
</dbReference>
<dbReference type="Gene3D" id="3.30.160.100">
    <property type="entry name" value="Ribosome hibernation promotion factor-like"/>
    <property type="match status" value="1"/>
</dbReference>
<evidence type="ECO:0000313" key="2">
    <source>
        <dbReference type="Proteomes" id="UP000178089"/>
    </source>
</evidence>
<dbReference type="Pfam" id="PF02482">
    <property type="entry name" value="Ribosomal_S30AE"/>
    <property type="match status" value="1"/>
</dbReference>
<proteinExistence type="predicted"/>
<dbReference type="STRING" id="1802315.A3F51_01050"/>
<dbReference type="InterPro" id="IPR003489">
    <property type="entry name" value="RHF/RaiA"/>
</dbReference>
<gene>
    <name evidence="1" type="ORF">A3F51_01050</name>
</gene>
<name>A0A1G2MZF2_9BACT</name>
<sequence>MNTHIKTTNIALTDAISDYVNKRLLKIEKLTNGDSSAQCDVELARTTTHHNKGEVFRAEIHLVGAAGLNIYTSIEREDLYTAIDEVRDAVIREFTGNRKKKMSRIRRGGARIKEMVKGMWPWRRN</sequence>
<organism evidence="1 2">
    <name type="scientific">Candidatus Taylorbacteria bacterium RIFCSPHIGHO2_12_FULL_45_16</name>
    <dbReference type="NCBI Taxonomy" id="1802315"/>
    <lineage>
        <taxon>Bacteria</taxon>
        <taxon>Candidatus Tayloriibacteriota</taxon>
    </lineage>
</organism>
<dbReference type="AlphaFoldDB" id="A0A1G2MZF2"/>
<accession>A0A1G2MZF2</accession>
<reference evidence="1 2" key="1">
    <citation type="journal article" date="2016" name="Nat. Commun.">
        <title>Thousands of microbial genomes shed light on interconnected biogeochemical processes in an aquifer system.</title>
        <authorList>
            <person name="Anantharaman K."/>
            <person name="Brown C.T."/>
            <person name="Hug L.A."/>
            <person name="Sharon I."/>
            <person name="Castelle C.J."/>
            <person name="Probst A.J."/>
            <person name="Thomas B.C."/>
            <person name="Singh A."/>
            <person name="Wilkins M.J."/>
            <person name="Karaoz U."/>
            <person name="Brodie E.L."/>
            <person name="Williams K.H."/>
            <person name="Hubbard S.S."/>
            <person name="Banfield J.F."/>
        </authorList>
    </citation>
    <scope>NUCLEOTIDE SEQUENCE [LARGE SCALE GENOMIC DNA]</scope>
</reference>
<evidence type="ECO:0000313" key="1">
    <source>
        <dbReference type="EMBL" id="OHA29183.1"/>
    </source>
</evidence>
<protein>
    <submittedName>
        <fullName evidence="1">Ribosomal subunit interface protein</fullName>
    </submittedName>
</protein>
<dbReference type="SUPFAM" id="SSF69754">
    <property type="entry name" value="Ribosome binding protein Y (YfiA homologue)"/>
    <property type="match status" value="1"/>
</dbReference>
<dbReference type="Proteomes" id="UP000178089">
    <property type="component" value="Unassembled WGS sequence"/>
</dbReference>
<dbReference type="EMBL" id="MHRT01000005">
    <property type="protein sequence ID" value="OHA29183.1"/>
    <property type="molecule type" value="Genomic_DNA"/>
</dbReference>
<dbReference type="NCBIfam" id="TIGR00741">
    <property type="entry name" value="yfiA"/>
    <property type="match status" value="1"/>
</dbReference>
<comment type="caution">
    <text evidence="1">The sequence shown here is derived from an EMBL/GenBank/DDBJ whole genome shotgun (WGS) entry which is preliminary data.</text>
</comment>